<dbReference type="Proteomes" id="UP001172681">
    <property type="component" value="Unassembled WGS sequence"/>
</dbReference>
<dbReference type="EMBL" id="JAPDRN010000065">
    <property type="protein sequence ID" value="KAJ9630093.1"/>
    <property type="molecule type" value="Genomic_DNA"/>
</dbReference>
<reference evidence="3" key="1">
    <citation type="submission" date="2022-10" db="EMBL/GenBank/DDBJ databases">
        <title>Culturing micro-colonial fungi from biological soil crusts in the Mojave desert and describing Neophaeococcomyces mojavensis, and introducing the new genera and species Taxawa tesnikishii.</title>
        <authorList>
            <person name="Kurbessoian T."/>
            <person name="Stajich J.E."/>
        </authorList>
    </citation>
    <scope>NUCLEOTIDE SEQUENCE</scope>
    <source>
        <strain evidence="3">TK_35</strain>
    </source>
</reference>
<comment type="caution">
    <text evidence="3">The sequence shown here is derived from an EMBL/GenBank/DDBJ whole genome shotgun (WGS) entry which is preliminary data.</text>
</comment>
<proteinExistence type="predicted"/>
<dbReference type="AlphaFoldDB" id="A0AA39CVT1"/>
<evidence type="ECO:0000256" key="2">
    <source>
        <dbReference type="SAM" id="MobiDB-lite"/>
    </source>
</evidence>
<keyword evidence="4" id="KW-1185">Reference proteome</keyword>
<name>A0AA39CVT1_9EURO</name>
<accession>A0AA39CVT1</accession>
<protein>
    <submittedName>
        <fullName evidence="3">Uncharacterized protein</fullName>
    </submittedName>
</protein>
<evidence type="ECO:0000256" key="1">
    <source>
        <dbReference type="SAM" id="Coils"/>
    </source>
</evidence>
<feature type="region of interest" description="Disordered" evidence="2">
    <location>
        <begin position="189"/>
        <end position="213"/>
    </location>
</feature>
<gene>
    <name evidence="3" type="ORF">H2204_008748</name>
</gene>
<organism evidence="3 4">
    <name type="scientific">Knufia peltigerae</name>
    <dbReference type="NCBI Taxonomy" id="1002370"/>
    <lineage>
        <taxon>Eukaryota</taxon>
        <taxon>Fungi</taxon>
        <taxon>Dikarya</taxon>
        <taxon>Ascomycota</taxon>
        <taxon>Pezizomycotina</taxon>
        <taxon>Eurotiomycetes</taxon>
        <taxon>Chaetothyriomycetidae</taxon>
        <taxon>Chaetothyriales</taxon>
        <taxon>Trichomeriaceae</taxon>
        <taxon>Knufia</taxon>
    </lineage>
</organism>
<evidence type="ECO:0000313" key="3">
    <source>
        <dbReference type="EMBL" id="KAJ9630093.1"/>
    </source>
</evidence>
<feature type="compositionally biased region" description="Basic and acidic residues" evidence="2">
    <location>
        <begin position="202"/>
        <end position="213"/>
    </location>
</feature>
<feature type="coiled-coil region" evidence="1">
    <location>
        <begin position="120"/>
        <end position="147"/>
    </location>
</feature>
<feature type="region of interest" description="Disordered" evidence="2">
    <location>
        <begin position="1"/>
        <end position="105"/>
    </location>
</feature>
<sequence length="213" mass="23611">MLYDQFIPASSGSMAPPTFRPAESGLQNMDAGRESSGKAKPKSRRESCIASMESTRQRAAKRIKTEKEEGVAVELACESRHGHGSAPDTTAAPYESGTKMKPAKEEKATCTVTIIPSKQLEDLRSDLIELAKDNAELKHQMSVVEEKLIDAQYHRRLYWNCGVAWARAELMWINEREELHRRLVEAGKMSLPGNEDDGPSLDGHEASREKGGN</sequence>
<keyword evidence="1" id="KW-0175">Coiled coil</keyword>
<evidence type="ECO:0000313" key="4">
    <source>
        <dbReference type="Proteomes" id="UP001172681"/>
    </source>
</evidence>